<evidence type="ECO:0000256" key="1">
    <source>
        <dbReference type="SAM" id="MobiDB-lite"/>
    </source>
</evidence>
<dbReference type="PANTHER" id="PTHR38899">
    <property type="entry name" value="DOMAIN OOKINETE PROTEIN, PUTATIVE-RELATED"/>
    <property type="match status" value="1"/>
</dbReference>
<keyword evidence="3" id="KW-1185">Reference proteome</keyword>
<gene>
    <name evidence="2" type="ORF">PCOR1329_LOCUS39058</name>
</gene>
<proteinExistence type="predicted"/>
<feature type="region of interest" description="Disordered" evidence="1">
    <location>
        <begin position="357"/>
        <end position="380"/>
    </location>
</feature>
<sequence>MEWGGAAAGARAGGAEGAAESARRDTVIVFDWDDTILPTSWLEEAAAAAGGLERPAVQHVLAALCSAAGETLRLAETLGKVIFITNSAPGWVDQSCQHFMPQLLQQMRGYDIYARPTSVPIDFKVCAFQRECKSYRNVISVGDGDAERAASLRLKAAIERKVAFGGNGQSSRLIKSVKLLDFPAGQHLIDQHAMLQAELAEVVTANSSLDLRVCCSGAGGPRSPRARGRERRAGAGCRLVAFAAPRPPAAMRPSASCGALPPLSRGSSRADTDVALGRLAGPPHTAAAGEVAAVEASWIPSVVADAEGGSAVRVVRSAQGGPAVDATAAPGICNMQAAGRARGRSFAQALAKKQPLAALPPGLGGTQRPPGGAACREQRQGTRLGMRGRCWGSSAASVRTSFFSFFPLSTGPAALSYPPQWSLYRSDHTLRLPLGNFLNTALHIIGCRAMDDVRPVGATKIPSCLRPALSFHDVRNAWCFTP</sequence>
<accession>A0ABN9TH81</accession>
<evidence type="ECO:0000313" key="2">
    <source>
        <dbReference type="EMBL" id="CAK0845183.1"/>
    </source>
</evidence>
<name>A0ABN9TH81_9DINO</name>
<reference evidence="2" key="1">
    <citation type="submission" date="2023-10" db="EMBL/GenBank/DDBJ databases">
        <authorList>
            <person name="Chen Y."/>
            <person name="Shah S."/>
            <person name="Dougan E. K."/>
            <person name="Thang M."/>
            <person name="Chan C."/>
        </authorList>
    </citation>
    <scope>NUCLEOTIDE SEQUENCE [LARGE SCALE GENOMIC DNA]</scope>
</reference>
<protein>
    <submittedName>
        <fullName evidence="2">Uncharacterized protein</fullName>
    </submittedName>
</protein>
<dbReference type="PANTHER" id="PTHR38899:SF1">
    <property type="entry name" value="PROTEIN KINASE"/>
    <property type="match status" value="1"/>
</dbReference>
<dbReference type="EMBL" id="CAUYUJ010014720">
    <property type="protein sequence ID" value="CAK0845183.1"/>
    <property type="molecule type" value="Genomic_DNA"/>
</dbReference>
<organism evidence="2 3">
    <name type="scientific">Prorocentrum cordatum</name>
    <dbReference type="NCBI Taxonomy" id="2364126"/>
    <lineage>
        <taxon>Eukaryota</taxon>
        <taxon>Sar</taxon>
        <taxon>Alveolata</taxon>
        <taxon>Dinophyceae</taxon>
        <taxon>Prorocentrales</taxon>
        <taxon>Prorocentraceae</taxon>
        <taxon>Prorocentrum</taxon>
    </lineage>
</organism>
<evidence type="ECO:0000313" key="3">
    <source>
        <dbReference type="Proteomes" id="UP001189429"/>
    </source>
</evidence>
<comment type="caution">
    <text evidence="2">The sequence shown here is derived from an EMBL/GenBank/DDBJ whole genome shotgun (WGS) entry which is preliminary data.</text>
</comment>
<dbReference type="Proteomes" id="UP001189429">
    <property type="component" value="Unassembled WGS sequence"/>
</dbReference>